<dbReference type="AlphaFoldDB" id="E4ZTX9"/>
<dbReference type="GeneID" id="13291408"/>
<feature type="compositionally biased region" description="Acidic residues" evidence="1">
    <location>
        <begin position="595"/>
        <end position="616"/>
    </location>
</feature>
<dbReference type="HOGENOM" id="CLU_443480_0_0_1"/>
<name>E4ZTX9_LEPMJ</name>
<dbReference type="eggNOG" id="ENOG502R91U">
    <property type="taxonomic scope" value="Eukaryota"/>
</dbReference>
<keyword evidence="3" id="KW-1185">Reference proteome</keyword>
<feature type="region of interest" description="Disordered" evidence="1">
    <location>
        <begin position="87"/>
        <end position="107"/>
    </location>
</feature>
<dbReference type="Proteomes" id="UP000002668">
    <property type="component" value="Genome"/>
</dbReference>
<dbReference type="EMBL" id="FP929125">
    <property type="protein sequence ID" value="CBX94689.1"/>
    <property type="molecule type" value="Genomic_DNA"/>
</dbReference>
<evidence type="ECO:0000313" key="2">
    <source>
        <dbReference type="EMBL" id="CBX94689.1"/>
    </source>
</evidence>
<feature type="region of interest" description="Disordered" evidence="1">
    <location>
        <begin position="203"/>
        <end position="246"/>
    </location>
</feature>
<gene>
    <name evidence="2" type="ORF">LEMA_P116920.1</name>
</gene>
<dbReference type="OrthoDB" id="3694353at2759"/>
<feature type="compositionally biased region" description="Basic and acidic residues" evidence="1">
    <location>
        <begin position="414"/>
        <end position="425"/>
    </location>
</feature>
<feature type="region of interest" description="Disordered" evidence="1">
    <location>
        <begin position="576"/>
        <end position="616"/>
    </location>
</feature>
<sequence length="616" mass="68654">MDPSKHISSPAVVLGKRACGPGQLTSHKNQCIRETPKSTQTALGTGAFDEIAGSEEGMSVVIDGDEIMSTIAVPVVPQVTAPVVTRVADSQGTKRKNSTGEESEEQRVRKRLRAERIDTAKAEWEAVKDEVEAWWLFKNPDGDKKTPSWVKLDGWKRKQAGEESRKKVYAVQKSTIDKWLSKKKDNKVQPTDWQTRLEMWEKANKQRNSRRAATKATPRSPSPALEAAPIPETPDAIGPQLPTRTTNMDSADEIQYWRQQMSDSQRIRDAWTHPMDKTCKKPDFPRDESIEKAARRADGKYLCAHKLPTLQRCCTQGLDRDAKKCSILKEMTLFRVKMERLIETGQLHPAHKDWIDWYDHRISEKEGPAAKKRNAVDAVLQNVQTVYDQAERKRARAAQKDQTQDCALAKVTRKGPEKEHSRELSDDGSSSSVAAGPSNHVGDSLPAPTSAAVTPAEHASQAPQMADMSAIPHVQVPVQKAPHKPLSQPSQVTMTNVQATVEPQQVYTPSASPAPNDSKVSLRQMAEKAIKDPLVSFVGNFDIGFSLRDVGHEKTVDRIVWILKKDLVTKDKAVEVPGLLQEAEREREEDHDSLFGDEEDHDSLFGDEDDNDNGQS</sequence>
<feature type="compositionally biased region" description="Basic and acidic residues" evidence="1">
    <location>
        <begin position="582"/>
        <end position="594"/>
    </location>
</feature>
<feature type="compositionally biased region" description="Low complexity" evidence="1">
    <location>
        <begin position="427"/>
        <end position="438"/>
    </location>
</feature>
<proteinExistence type="predicted"/>
<protein>
    <submittedName>
        <fullName evidence="2">Predicted protein</fullName>
    </submittedName>
</protein>
<dbReference type="VEuPathDB" id="FungiDB:LEMA_P116920.1"/>
<evidence type="ECO:0000256" key="1">
    <source>
        <dbReference type="SAM" id="MobiDB-lite"/>
    </source>
</evidence>
<dbReference type="InParanoid" id="E4ZTX9"/>
<organism evidence="3">
    <name type="scientific">Leptosphaeria maculans (strain JN3 / isolate v23.1.3 / race Av1-4-5-6-7-8)</name>
    <name type="common">Blackleg fungus</name>
    <name type="synonym">Phoma lingam</name>
    <dbReference type="NCBI Taxonomy" id="985895"/>
    <lineage>
        <taxon>Eukaryota</taxon>
        <taxon>Fungi</taxon>
        <taxon>Dikarya</taxon>
        <taxon>Ascomycota</taxon>
        <taxon>Pezizomycotina</taxon>
        <taxon>Dothideomycetes</taxon>
        <taxon>Pleosporomycetidae</taxon>
        <taxon>Pleosporales</taxon>
        <taxon>Pleosporineae</taxon>
        <taxon>Leptosphaeriaceae</taxon>
        <taxon>Plenodomus</taxon>
        <taxon>Plenodomus lingam/Leptosphaeria maculans species complex</taxon>
    </lineage>
</organism>
<reference evidence="3" key="1">
    <citation type="journal article" date="2011" name="Nat. Commun.">
        <title>Effector diversification within compartments of the Leptosphaeria maculans genome affected by Repeat-Induced Point mutations.</title>
        <authorList>
            <person name="Rouxel T."/>
            <person name="Grandaubert J."/>
            <person name="Hane J.K."/>
            <person name="Hoede C."/>
            <person name="van de Wouw A.P."/>
            <person name="Couloux A."/>
            <person name="Dominguez V."/>
            <person name="Anthouard V."/>
            <person name="Bally P."/>
            <person name="Bourras S."/>
            <person name="Cozijnsen A.J."/>
            <person name="Ciuffetti L.M."/>
            <person name="Degrave A."/>
            <person name="Dilmaghani A."/>
            <person name="Duret L."/>
            <person name="Fudal I."/>
            <person name="Goodwin S.B."/>
            <person name="Gout L."/>
            <person name="Glaser N."/>
            <person name="Linglin J."/>
            <person name="Kema G.H.J."/>
            <person name="Lapalu N."/>
            <person name="Lawrence C.B."/>
            <person name="May K."/>
            <person name="Meyer M."/>
            <person name="Ollivier B."/>
            <person name="Poulain J."/>
            <person name="Schoch C.L."/>
            <person name="Simon A."/>
            <person name="Spatafora J.W."/>
            <person name="Stachowiak A."/>
            <person name="Turgeon B.G."/>
            <person name="Tyler B.M."/>
            <person name="Vincent D."/>
            <person name="Weissenbach J."/>
            <person name="Amselem J."/>
            <person name="Quesneville H."/>
            <person name="Oliver R.P."/>
            <person name="Wincker P."/>
            <person name="Balesdent M.-H."/>
            <person name="Howlett B.J."/>
        </authorList>
    </citation>
    <scope>NUCLEOTIDE SEQUENCE [LARGE SCALE GENOMIC DNA]</scope>
    <source>
        <strain evidence="3">JN3 / isolate v23.1.3 / race Av1-4-5-6-7-8</strain>
    </source>
</reference>
<accession>E4ZTX9</accession>
<evidence type="ECO:0000313" key="3">
    <source>
        <dbReference type="Proteomes" id="UP000002668"/>
    </source>
</evidence>
<feature type="region of interest" description="Disordered" evidence="1">
    <location>
        <begin position="391"/>
        <end position="464"/>
    </location>
</feature>
<dbReference type="RefSeq" id="XP_003838168.1">
    <property type="nucleotide sequence ID" value="XM_003838120.1"/>
</dbReference>